<keyword evidence="5" id="KW-1185">Reference proteome</keyword>
<dbReference type="Pfam" id="PF14278">
    <property type="entry name" value="TetR_C_8"/>
    <property type="match status" value="1"/>
</dbReference>
<dbReference type="RefSeq" id="WP_349077810.1">
    <property type="nucleotide sequence ID" value="NZ_JBBMEI010000016.1"/>
</dbReference>
<proteinExistence type="predicted"/>
<dbReference type="Gene3D" id="1.10.357.10">
    <property type="entry name" value="Tetracycline Repressor, domain 2"/>
    <property type="match status" value="1"/>
</dbReference>
<dbReference type="PANTHER" id="PTHR43479">
    <property type="entry name" value="ACREF/ENVCD OPERON REPRESSOR-RELATED"/>
    <property type="match status" value="1"/>
</dbReference>
<reference evidence="4 5" key="1">
    <citation type="submission" date="2024-03" db="EMBL/GenBank/DDBJ databases">
        <title>Human intestinal bacterial collection.</title>
        <authorList>
            <person name="Pauvert C."/>
            <person name="Hitch T.C.A."/>
            <person name="Clavel T."/>
        </authorList>
    </citation>
    <scope>NUCLEOTIDE SEQUENCE [LARGE SCALE GENOMIC DNA]</scope>
    <source>
        <strain evidence="4 5">CLA-AA-H95</strain>
    </source>
</reference>
<dbReference type="SUPFAM" id="SSF46689">
    <property type="entry name" value="Homeodomain-like"/>
    <property type="match status" value="1"/>
</dbReference>
<dbReference type="PANTHER" id="PTHR43479:SF7">
    <property type="entry name" value="TETR-FAMILY TRANSCRIPTIONAL REGULATOR"/>
    <property type="match status" value="1"/>
</dbReference>
<sequence>MAGKVDRRVRKTKAQLREGLARLMLQKSIKEITVKELVDEVDINRSTFYLHYTDIYQMLQQIEEDALEEITQVMQNYTIDSNNTEGAFYFIVQFFNILDSNKELCLALLGLHGDMAFVERIEKLIAGTFLSQLPEKFPEDDPNLKYAYAFILNGCVGLIRTWLTEPEQKSAEHMAELTYKMIESTTQGYLEMLKK</sequence>
<dbReference type="InterPro" id="IPR001647">
    <property type="entry name" value="HTH_TetR"/>
</dbReference>
<dbReference type="InterPro" id="IPR050624">
    <property type="entry name" value="HTH-type_Tx_Regulator"/>
</dbReference>
<evidence type="ECO:0000313" key="5">
    <source>
        <dbReference type="Proteomes" id="UP001446032"/>
    </source>
</evidence>
<organism evidence="4 5">
    <name type="scientific">Blautia intestinihominis</name>
    <dbReference type="NCBI Taxonomy" id="3133152"/>
    <lineage>
        <taxon>Bacteria</taxon>
        <taxon>Bacillati</taxon>
        <taxon>Bacillota</taxon>
        <taxon>Clostridia</taxon>
        <taxon>Lachnospirales</taxon>
        <taxon>Lachnospiraceae</taxon>
        <taxon>Blautia</taxon>
    </lineage>
</organism>
<dbReference type="InterPro" id="IPR039532">
    <property type="entry name" value="TetR_C_Firmicutes"/>
</dbReference>
<evidence type="ECO:0000313" key="4">
    <source>
        <dbReference type="EMBL" id="MEQ2358025.1"/>
    </source>
</evidence>
<protein>
    <submittedName>
        <fullName evidence="4">TetR-like C-terminal domain-containing protein</fullName>
    </submittedName>
</protein>
<dbReference type="Proteomes" id="UP001446032">
    <property type="component" value="Unassembled WGS sequence"/>
</dbReference>
<comment type="caution">
    <text evidence="4">The sequence shown here is derived from an EMBL/GenBank/DDBJ whole genome shotgun (WGS) entry which is preliminary data.</text>
</comment>
<dbReference type="EMBL" id="JBBMEI010000016">
    <property type="protein sequence ID" value="MEQ2358025.1"/>
    <property type="molecule type" value="Genomic_DNA"/>
</dbReference>
<feature type="domain" description="HTH tetR-type" evidence="3">
    <location>
        <begin position="10"/>
        <end position="70"/>
    </location>
</feature>
<name>A0ABV1AIN2_9FIRM</name>
<dbReference type="InterPro" id="IPR009057">
    <property type="entry name" value="Homeodomain-like_sf"/>
</dbReference>
<evidence type="ECO:0000256" key="1">
    <source>
        <dbReference type="ARBA" id="ARBA00023125"/>
    </source>
</evidence>
<keyword evidence="1 2" id="KW-0238">DNA-binding</keyword>
<evidence type="ECO:0000259" key="3">
    <source>
        <dbReference type="PROSITE" id="PS50977"/>
    </source>
</evidence>
<dbReference type="PROSITE" id="PS50977">
    <property type="entry name" value="HTH_TETR_2"/>
    <property type="match status" value="1"/>
</dbReference>
<accession>A0ABV1AIN2</accession>
<evidence type="ECO:0000256" key="2">
    <source>
        <dbReference type="PROSITE-ProRule" id="PRU00335"/>
    </source>
</evidence>
<gene>
    <name evidence="4" type="ORF">WMO75_06690</name>
</gene>
<feature type="DNA-binding region" description="H-T-H motif" evidence="2">
    <location>
        <begin position="33"/>
        <end position="52"/>
    </location>
</feature>